<dbReference type="Proteomes" id="UP001519921">
    <property type="component" value="Unassembled WGS sequence"/>
</dbReference>
<dbReference type="RefSeq" id="WP_219780850.1">
    <property type="nucleotide sequence ID" value="NZ_JAHXPT010000013.1"/>
</dbReference>
<sequence>MKTQIKNKTILTSVIVVLIAVLSLVGYKSFFKSLNKQEGNKQYTLIVRDYEDTYNKEYNFNTDKELLGEALDEKNIIESDNSGASRFVTTVDGIKADASKEEWWNLKINGENSQTGIDNTYIKNKDKVEFVLTKGW</sequence>
<evidence type="ECO:0000313" key="4">
    <source>
        <dbReference type="Proteomes" id="UP001519921"/>
    </source>
</evidence>
<feature type="domain" description="Transcobalamin-like C-terminal" evidence="2">
    <location>
        <begin position="69"/>
        <end position="133"/>
    </location>
</feature>
<evidence type="ECO:0000313" key="3">
    <source>
        <dbReference type="EMBL" id="MBW6411382.1"/>
    </source>
</evidence>
<evidence type="ECO:0000259" key="2">
    <source>
        <dbReference type="Pfam" id="PF14478"/>
    </source>
</evidence>
<keyword evidence="4" id="KW-1185">Reference proteome</keyword>
<evidence type="ECO:0000256" key="1">
    <source>
        <dbReference type="SAM" id="Phobius"/>
    </source>
</evidence>
<feature type="transmembrane region" description="Helical" evidence="1">
    <location>
        <begin position="9"/>
        <end position="27"/>
    </location>
</feature>
<comment type="caution">
    <text evidence="3">The sequence shown here is derived from an EMBL/GenBank/DDBJ whole genome shotgun (WGS) entry which is preliminary data.</text>
</comment>
<keyword evidence="1" id="KW-0472">Membrane</keyword>
<dbReference type="Pfam" id="PF14478">
    <property type="entry name" value="DUF4430"/>
    <property type="match status" value="1"/>
</dbReference>
<reference evidence="3 4" key="1">
    <citation type="submission" date="2021-07" db="EMBL/GenBank/DDBJ databases">
        <title>Clostridium weizhouense sp. nov., an anaerobic bacterium isolated from activated sludge of Petroleum wastewater.</title>
        <authorList>
            <person name="Li Q."/>
        </authorList>
    </citation>
    <scope>NUCLEOTIDE SEQUENCE [LARGE SCALE GENOMIC DNA]</scope>
    <source>
        <strain evidence="3 4">YB-6</strain>
    </source>
</reference>
<keyword evidence="1" id="KW-1133">Transmembrane helix</keyword>
<keyword evidence="1" id="KW-0812">Transmembrane</keyword>
<proteinExistence type="predicted"/>
<accession>A0ABS7ART8</accession>
<organism evidence="3 4">
    <name type="scientific">Clostridium weizhouense</name>
    <dbReference type="NCBI Taxonomy" id="2859781"/>
    <lineage>
        <taxon>Bacteria</taxon>
        <taxon>Bacillati</taxon>
        <taxon>Bacillota</taxon>
        <taxon>Clostridia</taxon>
        <taxon>Eubacteriales</taxon>
        <taxon>Clostridiaceae</taxon>
        <taxon>Clostridium</taxon>
    </lineage>
</organism>
<dbReference type="Gene3D" id="2.170.130.30">
    <property type="match status" value="1"/>
</dbReference>
<protein>
    <submittedName>
        <fullName evidence="3">DUF4430 domain-containing protein</fullName>
    </submittedName>
</protein>
<dbReference type="EMBL" id="JAHXPT010000013">
    <property type="protein sequence ID" value="MBW6411382.1"/>
    <property type="molecule type" value="Genomic_DNA"/>
</dbReference>
<name>A0ABS7ART8_9CLOT</name>
<dbReference type="InterPro" id="IPR027954">
    <property type="entry name" value="Transcobalamin-like_C"/>
</dbReference>
<gene>
    <name evidence="3" type="ORF">KYD98_14920</name>
</gene>